<organism evidence="2 3">
    <name type="scientific">Amycolatopsis camponoti</name>
    <dbReference type="NCBI Taxonomy" id="2606593"/>
    <lineage>
        <taxon>Bacteria</taxon>
        <taxon>Bacillati</taxon>
        <taxon>Actinomycetota</taxon>
        <taxon>Actinomycetes</taxon>
        <taxon>Pseudonocardiales</taxon>
        <taxon>Pseudonocardiaceae</taxon>
        <taxon>Amycolatopsis</taxon>
    </lineage>
</organism>
<evidence type="ECO:0000256" key="1">
    <source>
        <dbReference type="SAM" id="MobiDB-lite"/>
    </source>
</evidence>
<evidence type="ECO:0000313" key="3">
    <source>
        <dbReference type="Proteomes" id="UP000399805"/>
    </source>
</evidence>
<dbReference type="AlphaFoldDB" id="A0A6I8LPC0"/>
<reference evidence="2 3" key="1">
    <citation type="submission" date="2019-09" db="EMBL/GenBank/DDBJ databases">
        <authorList>
            <person name="Leyn A S."/>
        </authorList>
    </citation>
    <scope>NUCLEOTIDE SEQUENCE [LARGE SCALE GENOMIC DNA]</scope>
    <source>
        <strain evidence="2">AA231_1</strain>
    </source>
</reference>
<accession>A0A6I8LPC0</accession>
<feature type="region of interest" description="Disordered" evidence="1">
    <location>
        <begin position="27"/>
        <end position="46"/>
    </location>
</feature>
<proteinExistence type="predicted"/>
<gene>
    <name evidence="2" type="ORF">AA23TX_03784</name>
</gene>
<sequence length="46" mass="5195">MPHRGRRGHHRPMISYRTPLLPTVAATTAPVQQQPCRPRRSITPAP</sequence>
<name>A0A6I8LPC0_9PSEU</name>
<dbReference type="EMBL" id="CABVGP010000001">
    <property type="protein sequence ID" value="VVJ18763.1"/>
    <property type="molecule type" value="Genomic_DNA"/>
</dbReference>
<protein>
    <submittedName>
        <fullName evidence="2">Uncharacterized protein</fullName>
    </submittedName>
</protein>
<dbReference type="Proteomes" id="UP000399805">
    <property type="component" value="Unassembled WGS sequence"/>
</dbReference>
<keyword evidence="3" id="KW-1185">Reference proteome</keyword>
<evidence type="ECO:0000313" key="2">
    <source>
        <dbReference type="EMBL" id="VVJ18763.1"/>
    </source>
</evidence>